<reference evidence="10" key="1">
    <citation type="submission" date="2020-03" db="EMBL/GenBank/DDBJ databases">
        <title>A high-quality chromosome-level genome assembly of a woody plant with both climbing and erect habits, Rhamnella rubrinervis.</title>
        <authorList>
            <person name="Lu Z."/>
            <person name="Yang Y."/>
            <person name="Zhu X."/>
            <person name="Sun Y."/>
        </authorList>
    </citation>
    <scope>NUCLEOTIDE SEQUENCE</scope>
    <source>
        <strain evidence="10">BYM</strain>
        <tissue evidence="10">Leaf</tissue>
    </source>
</reference>
<evidence type="ECO:0000256" key="5">
    <source>
        <dbReference type="ARBA" id="ARBA00022857"/>
    </source>
</evidence>
<dbReference type="InterPro" id="IPR051169">
    <property type="entry name" value="NADH-Q_oxidoreductase"/>
</dbReference>
<dbReference type="Pfam" id="PF07992">
    <property type="entry name" value="Pyr_redox_2"/>
    <property type="match status" value="1"/>
</dbReference>
<dbReference type="PRINTS" id="PR00368">
    <property type="entry name" value="FADPNR"/>
</dbReference>
<organism evidence="10 11">
    <name type="scientific">Rhamnella rubrinervis</name>
    <dbReference type="NCBI Taxonomy" id="2594499"/>
    <lineage>
        <taxon>Eukaryota</taxon>
        <taxon>Viridiplantae</taxon>
        <taxon>Streptophyta</taxon>
        <taxon>Embryophyta</taxon>
        <taxon>Tracheophyta</taxon>
        <taxon>Spermatophyta</taxon>
        <taxon>Magnoliopsida</taxon>
        <taxon>eudicotyledons</taxon>
        <taxon>Gunneridae</taxon>
        <taxon>Pentapetalae</taxon>
        <taxon>rosids</taxon>
        <taxon>fabids</taxon>
        <taxon>Rosales</taxon>
        <taxon>Rhamnaceae</taxon>
        <taxon>rhamnoid group</taxon>
        <taxon>Rhamneae</taxon>
        <taxon>Rhamnella</taxon>
    </lineage>
</organism>
<dbReference type="PANTHER" id="PTHR42913:SF4">
    <property type="entry name" value="ALTERNATIVE NAD(P)H-UBIQUINONE OXIDOREDUCTASE C1, CHLOROPLASTIC_MITOCHONDRIAL"/>
    <property type="match status" value="1"/>
</dbReference>
<keyword evidence="4" id="KW-0274">FAD</keyword>
<evidence type="ECO:0000313" key="10">
    <source>
        <dbReference type="EMBL" id="KAF3439296.1"/>
    </source>
</evidence>
<evidence type="ECO:0000256" key="4">
    <source>
        <dbReference type="ARBA" id="ARBA00022827"/>
    </source>
</evidence>
<comment type="cofactor">
    <cofactor evidence="1">
        <name>FAD</name>
        <dbReference type="ChEBI" id="CHEBI:57692"/>
    </cofactor>
</comment>
<protein>
    <recommendedName>
        <fullName evidence="8">demethylphylloquinone reductase</fullName>
        <ecNumber evidence="8">1.6.5.12</ecNumber>
    </recommendedName>
</protein>
<proteinExistence type="inferred from homology"/>
<keyword evidence="5" id="KW-0521">NADP</keyword>
<evidence type="ECO:0000259" key="9">
    <source>
        <dbReference type="Pfam" id="PF07992"/>
    </source>
</evidence>
<gene>
    <name evidence="10" type="ORF">FNV43_RR17572</name>
</gene>
<comment type="caution">
    <text evidence="10">The sequence shown here is derived from an EMBL/GenBank/DDBJ whole genome shotgun (WGS) entry which is preliminary data.</text>
</comment>
<evidence type="ECO:0000256" key="2">
    <source>
        <dbReference type="ARBA" id="ARBA00005272"/>
    </source>
</evidence>
<dbReference type="AlphaFoldDB" id="A0A8K0DZ22"/>
<keyword evidence="6" id="KW-0560">Oxidoreductase</keyword>
<dbReference type="GO" id="GO:0009507">
    <property type="term" value="C:chloroplast"/>
    <property type="evidence" value="ECO:0007669"/>
    <property type="project" value="TreeGrafter"/>
</dbReference>
<comment type="similarity">
    <text evidence="2">Belongs to the NADH dehydrogenase family.</text>
</comment>
<accession>A0A8K0DZ22</accession>
<evidence type="ECO:0000313" key="11">
    <source>
        <dbReference type="Proteomes" id="UP000796880"/>
    </source>
</evidence>
<dbReference type="InterPro" id="IPR036188">
    <property type="entry name" value="FAD/NAD-bd_sf"/>
</dbReference>
<evidence type="ECO:0000256" key="3">
    <source>
        <dbReference type="ARBA" id="ARBA00022630"/>
    </source>
</evidence>
<evidence type="ECO:0000256" key="6">
    <source>
        <dbReference type="ARBA" id="ARBA00023002"/>
    </source>
</evidence>
<dbReference type="PRINTS" id="PR00411">
    <property type="entry name" value="PNDRDTASEI"/>
</dbReference>
<dbReference type="GO" id="GO:0003955">
    <property type="term" value="F:NAD(P)H dehydrogenase (quinone) activity"/>
    <property type="evidence" value="ECO:0007669"/>
    <property type="project" value="TreeGrafter"/>
</dbReference>
<dbReference type="SUPFAM" id="SSF51905">
    <property type="entry name" value="FAD/NAD(P)-binding domain"/>
    <property type="match status" value="1"/>
</dbReference>
<dbReference type="Proteomes" id="UP000796880">
    <property type="component" value="Unassembled WGS sequence"/>
</dbReference>
<sequence length="538" mass="58920">MALTALTASATLAPLNRGARQWSRLFPSSLRRYGINLSFSAVSRRKGIGSVASSASRINGGVAEISEAESEPRFYSWPDSKKPRVCILGGGFGGLYTALRLESLMWPDDKKPQVLLVDQSEHFVFKPMLYELLSGEVDAWEIAPRFSDLLANTSVLFFQDMVKCVRPSDHLGSNGPTRSSCGGTVHLESGLLIEYDWLVLALGAQAKLDVVPGAAEFALPFSTLEDACKVDFWLRKLERRNFGKDSLIHVAVVGCGYSGVELAATIAERLQDRGMVQAINVETTICPTAPPGNREAALKVLSSRKVQLLLGYFVRSITRAGDALEKPIENRVVQGVDTGRDFEKYILELQPAERGSKSKTLEADLVLWTVGSKPLLPQLEPRDRPYEFPLNARGQAETDETLRVKGHPRIFALGDSSALRDSSGRLLPATAQVAFQQADFAGWNLWAAINDQPLLPFRFQNLGEMMTLGRNDAAVSPNFIDGLTLEGPIGHTARKIAYLIRLPTDEHRLRVGISWLTKSAIDSVANLQSTLTKVLSGS</sequence>
<keyword evidence="11" id="KW-1185">Reference proteome</keyword>
<comment type="catalytic activity">
    <reaction evidence="7">
        <text>demethylphylloquinone + NADPH + H(+) = demethylphylloquinol + NADP(+)</text>
        <dbReference type="Rhea" id="RHEA:47744"/>
        <dbReference type="ChEBI" id="CHEBI:15378"/>
        <dbReference type="ChEBI" id="CHEBI:31087"/>
        <dbReference type="ChEBI" id="CHEBI:57783"/>
        <dbReference type="ChEBI" id="CHEBI:58349"/>
        <dbReference type="ChEBI" id="CHEBI:87844"/>
        <dbReference type="EC" id="1.6.5.12"/>
    </reaction>
</comment>
<name>A0A8K0DZ22_9ROSA</name>
<dbReference type="OrthoDB" id="5376590at2759"/>
<dbReference type="Gene3D" id="3.50.50.100">
    <property type="match status" value="1"/>
</dbReference>
<dbReference type="GO" id="GO:0042372">
    <property type="term" value="P:phylloquinone biosynthetic process"/>
    <property type="evidence" value="ECO:0007669"/>
    <property type="project" value="TreeGrafter"/>
</dbReference>
<keyword evidence="3" id="KW-0285">Flavoprotein</keyword>
<dbReference type="PANTHER" id="PTHR42913">
    <property type="entry name" value="APOPTOSIS-INDUCING FACTOR 1"/>
    <property type="match status" value="1"/>
</dbReference>
<feature type="domain" description="FAD/NAD(P)-binding" evidence="9">
    <location>
        <begin position="84"/>
        <end position="438"/>
    </location>
</feature>
<evidence type="ECO:0000256" key="1">
    <source>
        <dbReference type="ARBA" id="ARBA00001974"/>
    </source>
</evidence>
<dbReference type="GO" id="GO:0019646">
    <property type="term" value="P:aerobic electron transport chain"/>
    <property type="evidence" value="ECO:0007669"/>
    <property type="project" value="TreeGrafter"/>
</dbReference>
<dbReference type="FunFam" id="3.50.50.100:FF:000010">
    <property type="entry name" value="Alternative NAD(P)H-ubiquinone oxidoreductase C1, chloroplastic/mitochondrial"/>
    <property type="match status" value="1"/>
</dbReference>
<dbReference type="EMBL" id="VOIH02000008">
    <property type="protein sequence ID" value="KAF3439296.1"/>
    <property type="molecule type" value="Genomic_DNA"/>
</dbReference>
<evidence type="ECO:0000256" key="7">
    <source>
        <dbReference type="ARBA" id="ARBA00052971"/>
    </source>
</evidence>
<dbReference type="InterPro" id="IPR023753">
    <property type="entry name" value="FAD/NAD-binding_dom"/>
</dbReference>
<evidence type="ECO:0000256" key="8">
    <source>
        <dbReference type="ARBA" id="ARBA00066844"/>
    </source>
</evidence>
<dbReference type="EC" id="1.6.5.12" evidence="8"/>